<proteinExistence type="predicted"/>
<accession>A0A0C2MI95</accession>
<dbReference type="EMBL" id="JWZT01004450">
    <property type="protein sequence ID" value="KII64095.1"/>
    <property type="molecule type" value="Genomic_DNA"/>
</dbReference>
<evidence type="ECO:0000256" key="1">
    <source>
        <dbReference type="SAM" id="MobiDB-lite"/>
    </source>
</evidence>
<dbReference type="AlphaFoldDB" id="A0A0C2MI95"/>
<feature type="region of interest" description="Disordered" evidence="1">
    <location>
        <begin position="1"/>
        <end position="23"/>
    </location>
</feature>
<comment type="caution">
    <text evidence="2">The sequence shown here is derived from an EMBL/GenBank/DDBJ whole genome shotgun (WGS) entry which is preliminary data.</text>
</comment>
<sequence>MSSYSPVELPDDAGDSRTHEEVSYSRNLMSQHSYFGHSFSHQLKQASSALGQQLVAKPQQLTFVLRVVETNEGTQAHPKNQGACPSNLTASGRASGYSYSQFCVKHSRRAYFEGTGHLLDSEKQIYHSMGLTL</sequence>
<keyword evidence="3" id="KW-1185">Reference proteome</keyword>
<organism evidence="2 3">
    <name type="scientific">Thelohanellus kitauei</name>
    <name type="common">Myxosporean</name>
    <dbReference type="NCBI Taxonomy" id="669202"/>
    <lineage>
        <taxon>Eukaryota</taxon>
        <taxon>Metazoa</taxon>
        <taxon>Cnidaria</taxon>
        <taxon>Myxozoa</taxon>
        <taxon>Myxosporea</taxon>
        <taxon>Bivalvulida</taxon>
        <taxon>Platysporina</taxon>
        <taxon>Myxobolidae</taxon>
        <taxon>Thelohanellus</taxon>
    </lineage>
</organism>
<evidence type="ECO:0000313" key="2">
    <source>
        <dbReference type="EMBL" id="KII64095.1"/>
    </source>
</evidence>
<dbReference type="Proteomes" id="UP000031668">
    <property type="component" value="Unassembled WGS sequence"/>
</dbReference>
<reference evidence="2 3" key="1">
    <citation type="journal article" date="2014" name="Genome Biol. Evol.">
        <title>The genome of the myxosporean Thelohanellus kitauei shows adaptations to nutrient acquisition within its fish host.</title>
        <authorList>
            <person name="Yang Y."/>
            <person name="Xiong J."/>
            <person name="Zhou Z."/>
            <person name="Huo F."/>
            <person name="Miao W."/>
            <person name="Ran C."/>
            <person name="Liu Y."/>
            <person name="Zhang J."/>
            <person name="Feng J."/>
            <person name="Wang M."/>
            <person name="Wang M."/>
            <person name="Wang L."/>
            <person name="Yao B."/>
        </authorList>
    </citation>
    <scope>NUCLEOTIDE SEQUENCE [LARGE SCALE GENOMIC DNA]</scope>
    <source>
        <strain evidence="2">Wuqing</strain>
    </source>
</reference>
<feature type="compositionally biased region" description="Basic and acidic residues" evidence="1">
    <location>
        <begin position="14"/>
        <end position="23"/>
    </location>
</feature>
<protein>
    <submittedName>
        <fullName evidence="2">Uncharacterized protein</fullName>
    </submittedName>
</protein>
<evidence type="ECO:0000313" key="3">
    <source>
        <dbReference type="Proteomes" id="UP000031668"/>
    </source>
</evidence>
<gene>
    <name evidence="2" type="ORF">RF11_12925</name>
</gene>
<name>A0A0C2MI95_THEKT</name>